<feature type="transmembrane region" description="Helical" evidence="9">
    <location>
        <begin position="411"/>
        <end position="440"/>
    </location>
</feature>
<feature type="transmembrane region" description="Helical" evidence="9">
    <location>
        <begin position="485"/>
        <end position="503"/>
    </location>
</feature>
<evidence type="ECO:0000313" key="11">
    <source>
        <dbReference type="Proteomes" id="UP000296352"/>
    </source>
</evidence>
<feature type="transmembrane region" description="Helical" evidence="9">
    <location>
        <begin position="110"/>
        <end position="132"/>
    </location>
</feature>
<dbReference type="OrthoDB" id="5242303at2"/>
<dbReference type="Pfam" id="PF26314">
    <property type="entry name" value="MptA_B_family"/>
    <property type="match status" value="2"/>
</dbReference>
<evidence type="ECO:0000256" key="3">
    <source>
        <dbReference type="ARBA" id="ARBA00022679"/>
    </source>
</evidence>
<gene>
    <name evidence="10" type="ORF">CENDO_05980</name>
</gene>
<comment type="similarity">
    <text evidence="7">Belongs to the MptA/B family.</text>
</comment>
<evidence type="ECO:0000256" key="6">
    <source>
        <dbReference type="ARBA" id="ARBA00023136"/>
    </source>
</evidence>
<dbReference type="KEGG" id="cee:CENDO_05980"/>
<evidence type="ECO:0000256" key="7">
    <source>
        <dbReference type="ARBA" id="ARBA00043987"/>
    </source>
</evidence>
<proteinExistence type="inferred from homology"/>
<keyword evidence="5 9" id="KW-1133">Transmembrane helix</keyword>
<evidence type="ECO:0000256" key="2">
    <source>
        <dbReference type="ARBA" id="ARBA00022676"/>
    </source>
</evidence>
<dbReference type="AlphaFoldDB" id="A0A4P7QFK9"/>
<evidence type="ECO:0000313" key="10">
    <source>
        <dbReference type="EMBL" id="QCB28475.1"/>
    </source>
</evidence>
<dbReference type="Proteomes" id="UP000296352">
    <property type="component" value="Chromosome"/>
</dbReference>
<feature type="compositionally biased region" description="Basic residues" evidence="8">
    <location>
        <begin position="152"/>
        <end position="162"/>
    </location>
</feature>
<feature type="transmembrane region" description="Helical" evidence="9">
    <location>
        <begin position="64"/>
        <end position="90"/>
    </location>
</feature>
<feature type="transmembrane region" description="Helical" evidence="9">
    <location>
        <begin position="372"/>
        <end position="399"/>
    </location>
</feature>
<evidence type="ECO:0000256" key="9">
    <source>
        <dbReference type="SAM" id="Phobius"/>
    </source>
</evidence>
<dbReference type="GO" id="GO:0016757">
    <property type="term" value="F:glycosyltransferase activity"/>
    <property type="evidence" value="ECO:0007669"/>
    <property type="project" value="UniProtKB-KW"/>
</dbReference>
<comment type="subcellular location">
    <subcellularLocation>
        <location evidence="1">Membrane</location>
        <topology evidence="1">Multi-pass membrane protein</topology>
    </subcellularLocation>
</comment>
<dbReference type="NCBIfam" id="NF038066">
    <property type="entry name" value="MptB"/>
    <property type="match status" value="1"/>
</dbReference>
<keyword evidence="2" id="KW-0328">Glycosyltransferase</keyword>
<evidence type="ECO:0000256" key="8">
    <source>
        <dbReference type="SAM" id="MobiDB-lite"/>
    </source>
</evidence>
<keyword evidence="6 9" id="KW-0472">Membrane</keyword>
<evidence type="ECO:0008006" key="12">
    <source>
        <dbReference type="Google" id="ProtNLM"/>
    </source>
</evidence>
<evidence type="ECO:0000256" key="1">
    <source>
        <dbReference type="ARBA" id="ARBA00004141"/>
    </source>
</evidence>
<evidence type="ECO:0000256" key="5">
    <source>
        <dbReference type="ARBA" id="ARBA00022989"/>
    </source>
</evidence>
<dbReference type="GO" id="GO:0016020">
    <property type="term" value="C:membrane"/>
    <property type="evidence" value="ECO:0007669"/>
    <property type="project" value="UniProtKB-SubCell"/>
</dbReference>
<feature type="transmembrane region" description="Helical" evidence="9">
    <location>
        <begin position="452"/>
        <end position="473"/>
    </location>
</feature>
<evidence type="ECO:0000256" key="4">
    <source>
        <dbReference type="ARBA" id="ARBA00022692"/>
    </source>
</evidence>
<feature type="transmembrane region" description="Helical" evidence="9">
    <location>
        <begin position="546"/>
        <end position="564"/>
    </location>
</feature>
<sequence>MKRTLSGLLDGLVTELPSVGTAGSRSSLLHAEPAHDGQGDIRYDTALPNQGRARVTISQLRTFFILRWMGTVGSLLIAVGALGAGALPVVTNPYDNVPLGSLMSRMLQSSSALVFTGVGLLALAWVLLAPYVGTPLRGEQFNAVTNLEIRSKHGSAKARRTKGGSPEEPVPAARPTRVAATPRLVSVAQLWRTYACWIIPLIVTAPLFTQDIYSYLAQGSSVAQGMDPYSAGPVELLGSDDILARSVPFIWANSPSPYGPVALGLAAGISRLTSDSILLGVLSHRILSVLGMAAAGWAITRLARRCNVSPESALWLGVLNPLAILHLIGGIHNESILLGFALAGMELGLRGLDWMDQRPGFRAWMLVVASGALISAAGMVKVTGFIGLGFIGMALARFLHDKRKLAAWKAILYAAAGQALLLIGSVIAITLLTGIGLGWITSQGGAATIRSWLSLSTDSGVFAGFLGMLLGLGDHTESMLTITRAAGVLVAAAFMVRMLFATFKGTIHPVGGLGVSTLVLVIFFPVVHPWYLLWAVLPLSAWANRLIFRLTVVAYSTVMSFVVLPRGLGLPPGTIFTIYAAAALTFAIVAAIWWVLLRRSGARILN</sequence>
<feature type="region of interest" description="Disordered" evidence="8">
    <location>
        <begin position="152"/>
        <end position="175"/>
    </location>
</feature>
<dbReference type="RefSeq" id="WP_136141209.1">
    <property type="nucleotide sequence ID" value="NZ_CP039247.1"/>
</dbReference>
<accession>A0A4P7QFK9</accession>
<organism evidence="10 11">
    <name type="scientific">Corynebacterium endometrii</name>
    <dbReference type="NCBI Taxonomy" id="2488819"/>
    <lineage>
        <taxon>Bacteria</taxon>
        <taxon>Bacillati</taxon>
        <taxon>Actinomycetota</taxon>
        <taxon>Actinomycetes</taxon>
        <taxon>Mycobacteriales</taxon>
        <taxon>Corynebacteriaceae</taxon>
        <taxon>Corynebacterium</taxon>
    </lineage>
</organism>
<keyword evidence="3" id="KW-0808">Transferase</keyword>
<dbReference type="EMBL" id="CP039247">
    <property type="protein sequence ID" value="QCB28475.1"/>
    <property type="molecule type" value="Genomic_DNA"/>
</dbReference>
<name>A0A4P7QFK9_9CORY</name>
<keyword evidence="4 9" id="KW-0812">Transmembrane</keyword>
<feature type="transmembrane region" description="Helical" evidence="9">
    <location>
        <begin position="576"/>
        <end position="597"/>
    </location>
</feature>
<feature type="transmembrane region" description="Helical" evidence="9">
    <location>
        <begin position="312"/>
        <end position="329"/>
    </location>
</feature>
<reference evidence="10 11" key="1">
    <citation type="submission" date="2019-04" db="EMBL/GenBank/DDBJ databases">
        <title>Corynebacterium endometrii sp. nov., isolated from the uterus of a cow with endometritis.</title>
        <authorList>
            <person name="Ballas P."/>
            <person name="Ruckert C."/>
            <person name="Wagener K."/>
            <person name="Drillich M."/>
            <person name="Kaempfer P."/>
            <person name="Busse H.-J."/>
            <person name="Ehling-Schulz M."/>
        </authorList>
    </citation>
    <scope>NUCLEOTIDE SEQUENCE [LARGE SCALE GENOMIC DNA]</scope>
    <source>
        <strain evidence="10 11">LMM-1653</strain>
    </source>
</reference>
<protein>
    <recommendedName>
        <fullName evidence="12">Alpha 1,6 mannopyranosyltransferase</fullName>
    </recommendedName>
</protein>
<keyword evidence="11" id="KW-1185">Reference proteome</keyword>
<dbReference type="InterPro" id="IPR049829">
    <property type="entry name" value="MptA/B-like"/>
</dbReference>
<feature type="transmembrane region" description="Helical" evidence="9">
    <location>
        <begin position="277"/>
        <end position="300"/>
    </location>
</feature>
<feature type="transmembrane region" description="Helical" evidence="9">
    <location>
        <begin position="515"/>
        <end position="534"/>
    </location>
</feature>